<reference evidence="2 3" key="1">
    <citation type="submission" date="2024-02" db="EMBL/GenBank/DDBJ databases">
        <title>Roseibium algae sp. nov., isolated from marine alga (Grateloupia sp.), showing potential in myo-inositol conversion.</title>
        <authorList>
            <person name="Wang Y."/>
        </authorList>
    </citation>
    <scope>NUCLEOTIDE SEQUENCE [LARGE SCALE GENOMIC DNA]</scope>
    <source>
        <strain evidence="2 3">H3510</strain>
    </source>
</reference>
<dbReference type="CDD" id="cd01311">
    <property type="entry name" value="PDC_hydrolase"/>
    <property type="match status" value="1"/>
</dbReference>
<dbReference type="InterPro" id="IPR052358">
    <property type="entry name" value="Aro_Compnd_Degr_Hydrolases"/>
</dbReference>
<feature type="domain" description="Amidohydrolase-related" evidence="1">
    <location>
        <begin position="24"/>
        <end position="286"/>
    </location>
</feature>
<dbReference type="Gene3D" id="3.20.20.140">
    <property type="entry name" value="Metal-dependent hydrolases"/>
    <property type="match status" value="1"/>
</dbReference>
<gene>
    <name evidence="2" type="ORF">V6575_02550</name>
</gene>
<accession>A0ABU8TFM3</accession>
<dbReference type="InterPro" id="IPR047874">
    <property type="entry name" value="GLI/LigI"/>
</dbReference>
<dbReference type="Proteomes" id="UP001385499">
    <property type="component" value="Unassembled WGS sequence"/>
</dbReference>
<proteinExistence type="predicted"/>
<evidence type="ECO:0000259" key="1">
    <source>
        <dbReference type="Pfam" id="PF04909"/>
    </source>
</evidence>
<protein>
    <submittedName>
        <fullName evidence="2">Amidohydrolase family protein</fullName>
    </submittedName>
</protein>
<dbReference type="RefSeq" id="WP_340272457.1">
    <property type="nucleotide sequence ID" value="NZ_JBAKIA010000001.1"/>
</dbReference>
<dbReference type="SUPFAM" id="SSF51556">
    <property type="entry name" value="Metallo-dependent hydrolases"/>
    <property type="match status" value="1"/>
</dbReference>
<dbReference type="InterPro" id="IPR006680">
    <property type="entry name" value="Amidohydro-rel"/>
</dbReference>
<comment type="caution">
    <text evidence="2">The sequence shown here is derived from an EMBL/GenBank/DDBJ whole genome shotgun (WGS) entry which is preliminary data.</text>
</comment>
<sequence length="289" mass="32299">MTVDPQTWHPDPSKPAFKAPAGSVDAHCHVFGPGSSFPYASQRKYTPTDAPKEMLFALRDHLGLSRNVIVQASCHGTDNAALIDALRAAPDLTRGIAVVDPAISDAELQDMDEAGVRGIRFNFVRRLVDPGPKDVYMRLAERVKELGWHVVVYFEAPDLDELAPFLKSLPVTVVIDHMGRPDTASGVEGEGFQNFIALMENEKFWVKVGCPERLTIDGPPYDDVAPFARTLVKRFSDRVLWGTDWPHPNMKSHLPDDGLLVDRIPIIAPTEILQKKLLVENPMRLYWDR</sequence>
<dbReference type="InterPro" id="IPR032466">
    <property type="entry name" value="Metal_Hydrolase"/>
</dbReference>
<dbReference type="EMBL" id="JBAKIA010000001">
    <property type="protein sequence ID" value="MEJ8472957.1"/>
    <property type="molecule type" value="Genomic_DNA"/>
</dbReference>
<name>A0ABU8TFM3_9HYPH</name>
<evidence type="ECO:0000313" key="2">
    <source>
        <dbReference type="EMBL" id="MEJ8472957.1"/>
    </source>
</evidence>
<dbReference type="Pfam" id="PF04909">
    <property type="entry name" value="Amidohydro_2"/>
    <property type="match status" value="1"/>
</dbReference>
<dbReference type="PANTHER" id="PTHR35563:SF2">
    <property type="entry name" value="BARREL METAL-DEPENDENT HYDROLASE, PUTATIVE (AFU_ORTHOLOGUE AFUA_1G16240)-RELATED"/>
    <property type="match status" value="1"/>
</dbReference>
<keyword evidence="3" id="KW-1185">Reference proteome</keyword>
<dbReference type="PANTHER" id="PTHR35563">
    <property type="entry name" value="BARREL METAL-DEPENDENT HYDROLASE, PUTATIVE (AFU_ORTHOLOGUE AFUA_1G16240)-RELATED"/>
    <property type="match status" value="1"/>
</dbReference>
<organism evidence="2 3">
    <name type="scientific">Roseibium algae</name>
    <dbReference type="NCBI Taxonomy" id="3123038"/>
    <lineage>
        <taxon>Bacteria</taxon>
        <taxon>Pseudomonadati</taxon>
        <taxon>Pseudomonadota</taxon>
        <taxon>Alphaproteobacteria</taxon>
        <taxon>Hyphomicrobiales</taxon>
        <taxon>Stappiaceae</taxon>
        <taxon>Roseibium</taxon>
    </lineage>
</organism>
<evidence type="ECO:0000313" key="3">
    <source>
        <dbReference type="Proteomes" id="UP001385499"/>
    </source>
</evidence>